<evidence type="ECO:0000313" key="2">
    <source>
        <dbReference type="EMBL" id="QEG37293.1"/>
    </source>
</evidence>
<feature type="transmembrane region" description="Helical" evidence="1">
    <location>
        <begin position="53"/>
        <end position="72"/>
    </location>
</feature>
<keyword evidence="3" id="KW-1185">Reference proteome</keyword>
<keyword evidence="1" id="KW-0472">Membrane</keyword>
<evidence type="ECO:0000313" key="3">
    <source>
        <dbReference type="Proteomes" id="UP000323917"/>
    </source>
</evidence>
<feature type="transmembrane region" description="Helical" evidence="1">
    <location>
        <begin position="77"/>
        <end position="96"/>
    </location>
</feature>
<dbReference type="KEGG" id="bgok:Pr1d_46340"/>
<gene>
    <name evidence="2" type="ORF">Pr1d_46340</name>
</gene>
<dbReference type="OrthoDB" id="9856722at2"/>
<dbReference type="EMBL" id="CP042913">
    <property type="protein sequence ID" value="QEG37293.1"/>
    <property type="molecule type" value="Genomic_DNA"/>
</dbReference>
<reference evidence="2 3" key="1">
    <citation type="submission" date="2019-08" db="EMBL/GenBank/DDBJ databases">
        <title>Deep-cultivation of Planctomycetes and their phenomic and genomic characterization uncovers novel biology.</title>
        <authorList>
            <person name="Wiegand S."/>
            <person name="Jogler M."/>
            <person name="Boedeker C."/>
            <person name="Pinto D."/>
            <person name="Vollmers J."/>
            <person name="Rivas-Marin E."/>
            <person name="Kohn T."/>
            <person name="Peeters S.H."/>
            <person name="Heuer A."/>
            <person name="Rast P."/>
            <person name="Oberbeckmann S."/>
            <person name="Bunk B."/>
            <person name="Jeske O."/>
            <person name="Meyerdierks A."/>
            <person name="Storesund J.E."/>
            <person name="Kallscheuer N."/>
            <person name="Luecker S."/>
            <person name="Lage O.M."/>
            <person name="Pohl T."/>
            <person name="Merkel B.J."/>
            <person name="Hornburger P."/>
            <person name="Mueller R.-W."/>
            <person name="Bruemmer F."/>
            <person name="Labrenz M."/>
            <person name="Spormann A.M."/>
            <person name="Op den Camp H."/>
            <person name="Overmann J."/>
            <person name="Amann R."/>
            <person name="Jetten M.S.M."/>
            <person name="Mascher T."/>
            <person name="Medema M.H."/>
            <person name="Devos D.P."/>
            <person name="Kaster A.-K."/>
            <person name="Ovreas L."/>
            <person name="Rohde M."/>
            <person name="Galperin M.Y."/>
            <person name="Jogler C."/>
        </authorList>
    </citation>
    <scope>NUCLEOTIDE SEQUENCE [LARGE SCALE GENOMIC DNA]</scope>
    <source>
        <strain evidence="2 3">Pr1d</strain>
    </source>
</reference>
<name>A0A5B9QTP3_9BACT</name>
<protein>
    <submittedName>
        <fullName evidence="2">Uncharacterized protein</fullName>
    </submittedName>
</protein>
<dbReference type="Proteomes" id="UP000323917">
    <property type="component" value="Chromosome"/>
</dbReference>
<dbReference type="AlphaFoldDB" id="A0A5B9QTP3"/>
<proteinExistence type="predicted"/>
<keyword evidence="1" id="KW-0812">Transmembrane</keyword>
<accession>A0A5B9QTP3</accession>
<organism evidence="2 3">
    <name type="scientific">Bythopirellula goksoeyrii</name>
    <dbReference type="NCBI Taxonomy" id="1400387"/>
    <lineage>
        <taxon>Bacteria</taxon>
        <taxon>Pseudomonadati</taxon>
        <taxon>Planctomycetota</taxon>
        <taxon>Planctomycetia</taxon>
        <taxon>Pirellulales</taxon>
        <taxon>Lacipirellulaceae</taxon>
        <taxon>Bythopirellula</taxon>
    </lineage>
</organism>
<feature type="transmembrane region" description="Helical" evidence="1">
    <location>
        <begin position="12"/>
        <end position="33"/>
    </location>
</feature>
<evidence type="ECO:0000256" key="1">
    <source>
        <dbReference type="SAM" id="Phobius"/>
    </source>
</evidence>
<feature type="transmembrane region" description="Helical" evidence="1">
    <location>
        <begin position="102"/>
        <end position="122"/>
    </location>
</feature>
<dbReference type="RefSeq" id="WP_148075547.1">
    <property type="nucleotide sequence ID" value="NZ_CP042913.1"/>
</dbReference>
<sequence length="150" mass="16005">MKTLSNFKYGNAVRLGAIYGSAIAALLFGTAFATDRLLHSHYPEIFSGNADYFGVRMFLGLLLGVFASYLLAASKRFALTGSLLAICAVGGLFAWFNTNLETFPSPFLAVLAIPAVLHMVAVRSEHQAIEKEVVPLSSEVVHVAGVPEAA</sequence>
<keyword evidence="1" id="KW-1133">Transmembrane helix</keyword>